<keyword evidence="1" id="KW-0472">Membrane</keyword>
<keyword evidence="3" id="KW-1185">Reference proteome</keyword>
<evidence type="ECO:0000313" key="2">
    <source>
        <dbReference type="EMBL" id="KAL2054169.1"/>
    </source>
</evidence>
<evidence type="ECO:0000256" key="1">
    <source>
        <dbReference type="SAM" id="Phobius"/>
    </source>
</evidence>
<comment type="caution">
    <text evidence="2">The sequence shown here is derived from an EMBL/GenBank/DDBJ whole genome shotgun (WGS) entry which is preliminary data.</text>
</comment>
<keyword evidence="1" id="KW-0812">Transmembrane</keyword>
<dbReference type="PANTHER" id="PTHR28060">
    <property type="entry name" value="ATP SYNTHASE SUBUNIT J, MITOCHONDRIAL"/>
    <property type="match status" value="1"/>
</dbReference>
<organism evidence="2 3">
    <name type="scientific">Lepraria finkii</name>
    <dbReference type="NCBI Taxonomy" id="1340010"/>
    <lineage>
        <taxon>Eukaryota</taxon>
        <taxon>Fungi</taxon>
        <taxon>Dikarya</taxon>
        <taxon>Ascomycota</taxon>
        <taxon>Pezizomycotina</taxon>
        <taxon>Lecanoromycetes</taxon>
        <taxon>OSLEUM clade</taxon>
        <taxon>Lecanoromycetidae</taxon>
        <taxon>Lecanorales</taxon>
        <taxon>Lecanorineae</taxon>
        <taxon>Stereocaulaceae</taxon>
        <taxon>Lepraria</taxon>
    </lineage>
</organism>
<dbReference type="InterPro" id="IPR006995">
    <property type="entry name" value="ATP_synth_F0_jsu"/>
</dbReference>
<gene>
    <name evidence="2" type="ORF">ABVK25_005708</name>
</gene>
<dbReference type="EMBL" id="JBHFEH010000017">
    <property type="protein sequence ID" value="KAL2054169.1"/>
    <property type="molecule type" value="Genomic_DNA"/>
</dbReference>
<dbReference type="PANTHER" id="PTHR28060:SF1">
    <property type="entry name" value="ATP SYNTHASE SUBUNIT J, MITOCHONDRIAL"/>
    <property type="match status" value="1"/>
</dbReference>
<reference evidence="2 3" key="1">
    <citation type="submission" date="2024-09" db="EMBL/GenBank/DDBJ databases">
        <title>Rethinking Asexuality: The Enigmatic Case of Functional Sexual Genes in Lepraria (Stereocaulaceae).</title>
        <authorList>
            <person name="Doellman M."/>
            <person name="Sun Y."/>
            <person name="Barcenas-Pena A."/>
            <person name="Lumbsch H.T."/>
            <person name="Grewe F."/>
        </authorList>
    </citation>
    <scope>NUCLEOTIDE SEQUENCE [LARGE SCALE GENOMIC DNA]</scope>
    <source>
        <strain evidence="2 3">Grewe 0041</strain>
    </source>
</reference>
<sequence length="165" mass="18285">MSLLGKKFPAPVAAPMAPFFVAGLVMMYGINSFANALASSTYISIPPSPSSSFPNHAQLRKQIFNSLHPTKLSPSTARITHSLSINASVKNSWHFHPTNFMQNGRVHPPSYFSLAPHETNTRNRGFQPNPFSLILNHYIIKPQIRVHTSGLTSWHSRPRPSGKKS</sequence>
<protein>
    <submittedName>
        <fullName evidence="2">Uncharacterized protein</fullName>
    </submittedName>
</protein>
<name>A0ABR4BBJ1_9LECA</name>
<proteinExistence type="predicted"/>
<dbReference type="Pfam" id="PF04911">
    <property type="entry name" value="ATP-synt_J"/>
    <property type="match status" value="1"/>
</dbReference>
<accession>A0ABR4BBJ1</accession>
<dbReference type="Proteomes" id="UP001590951">
    <property type="component" value="Unassembled WGS sequence"/>
</dbReference>
<evidence type="ECO:0000313" key="3">
    <source>
        <dbReference type="Proteomes" id="UP001590951"/>
    </source>
</evidence>
<feature type="transmembrane region" description="Helical" evidence="1">
    <location>
        <begin position="12"/>
        <end position="30"/>
    </location>
</feature>
<keyword evidence="1" id="KW-1133">Transmembrane helix</keyword>